<dbReference type="AlphaFoldDB" id="A0A919PAI0"/>
<feature type="region of interest" description="Disordered" evidence="1">
    <location>
        <begin position="1"/>
        <end position="30"/>
    </location>
</feature>
<dbReference type="RefSeq" id="WP_203669410.1">
    <property type="nucleotide sequence ID" value="NZ_BONO01000022.1"/>
</dbReference>
<gene>
    <name evidence="2" type="ORF">Cpa01nite_28060</name>
</gene>
<proteinExistence type="predicted"/>
<accession>A0A919PAI0</accession>
<dbReference type="EMBL" id="BONO01000022">
    <property type="protein sequence ID" value="GIG37425.1"/>
    <property type="molecule type" value="Genomic_DNA"/>
</dbReference>
<comment type="caution">
    <text evidence="2">The sequence shown here is derived from an EMBL/GenBank/DDBJ whole genome shotgun (WGS) entry which is preliminary data.</text>
</comment>
<sequence>MTAPAPTLLDRVDRLPVGPGAPGERDTDPRGTVAALAVDGCLLGFYAEAHPADDGWWSRALTAVAAYAGAPAPHQCGSNLDLELEATPFRDASPLTDAVLRLVRAGGTDALTLDRIAAESGRDPDWVLSMHGSVQELVDALVARVAEQAFDDLLPAHDEPALPELLAACASSERVVAMVRFLALTGVELDPGAVDEVRAASPVARGVAGLSDRELVAALALDGWALGSTARRYPWPETVTAGVAAELRALAA</sequence>
<dbReference type="Proteomes" id="UP000642125">
    <property type="component" value="Unassembled WGS sequence"/>
</dbReference>
<evidence type="ECO:0000313" key="3">
    <source>
        <dbReference type="Proteomes" id="UP000642125"/>
    </source>
</evidence>
<dbReference type="Gene3D" id="1.10.357.10">
    <property type="entry name" value="Tetracycline Repressor, domain 2"/>
    <property type="match status" value="1"/>
</dbReference>
<reference evidence="2" key="1">
    <citation type="submission" date="2021-01" db="EMBL/GenBank/DDBJ databases">
        <title>Whole genome shotgun sequence of Cellulomonas pakistanensis NBRC 110800.</title>
        <authorList>
            <person name="Komaki H."/>
            <person name="Tamura T."/>
        </authorList>
    </citation>
    <scope>NUCLEOTIDE SEQUENCE</scope>
    <source>
        <strain evidence="2">NBRC 110800</strain>
    </source>
</reference>
<dbReference type="InterPro" id="IPR009057">
    <property type="entry name" value="Homeodomain-like_sf"/>
</dbReference>
<protein>
    <submittedName>
        <fullName evidence="2">Uncharacterized protein</fullName>
    </submittedName>
</protein>
<dbReference type="SUPFAM" id="SSF46689">
    <property type="entry name" value="Homeodomain-like"/>
    <property type="match status" value="1"/>
</dbReference>
<keyword evidence="3" id="KW-1185">Reference proteome</keyword>
<evidence type="ECO:0000313" key="2">
    <source>
        <dbReference type="EMBL" id="GIG37425.1"/>
    </source>
</evidence>
<organism evidence="2 3">
    <name type="scientific">Cellulomonas pakistanensis</name>
    <dbReference type="NCBI Taxonomy" id="992287"/>
    <lineage>
        <taxon>Bacteria</taxon>
        <taxon>Bacillati</taxon>
        <taxon>Actinomycetota</taxon>
        <taxon>Actinomycetes</taxon>
        <taxon>Micrococcales</taxon>
        <taxon>Cellulomonadaceae</taxon>
        <taxon>Cellulomonas</taxon>
    </lineage>
</organism>
<evidence type="ECO:0000256" key="1">
    <source>
        <dbReference type="SAM" id="MobiDB-lite"/>
    </source>
</evidence>
<name>A0A919PAI0_9CELL</name>